<evidence type="ECO:0000313" key="3">
    <source>
        <dbReference type="Proteomes" id="UP000317484"/>
    </source>
</evidence>
<evidence type="ECO:0000256" key="1">
    <source>
        <dbReference type="SAM" id="MobiDB-lite"/>
    </source>
</evidence>
<evidence type="ECO:0000313" key="2">
    <source>
        <dbReference type="EMBL" id="SMO99968.1"/>
    </source>
</evidence>
<dbReference type="EMBL" id="FXTJ01000021">
    <property type="protein sequence ID" value="SMO99968.1"/>
    <property type="molecule type" value="Genomic_DNA"/>
</dbReference>
<proteinExistence type="predicted"/>
<reference evidence="2 3" key="1">
    <citation type="submission" date="2017-05" db="EMBL/GenBank/DDBJ databases">
        <authorList>
            <person name="Varghese N."/>
            <person name="Submissions S."/>
        </authorList>
    </citation>
    <scope>NUCLEOTIDE SEQUENCE [LARGE SCALE GENOMIC DNA]</scope>
    <source>
        <strain evidence="2 3">DSM 46834</strain>
    </source>
</reference>
<dbReference type="RefSeq" id="WP_142461280.1">
    <property type="nucleotide sequence ID" value="NZ_FXTJ01000021.1"/>
</dbReference>
<accession>A0A521FUV7</accession>
<gene>
    <name evidence="2" type="ORF">SAMN06273567_12118</name>
</gene>
<feature type="compositionally biased region" description="Basic residues" evidence="1">
    <location>
        <begin position="236"/>
        <end position="245"/>
    </location>
</feature>
<feature type="compositionally biased region" description="Basic and acidic residues" evidence="1">
    <location>
        <begin position="226"/>
        <end position="235"/>
    </location>
</feature>
<feature type="region of interest" description="Disordered" evidence="1">
    <location>
        <begin position="224"/>
        <end position="262"/>
    </location>
</feature>
<dbReference type="AlphaFoldDB" id="A0A521FUV7"/>
<dbReference type="Proteomes" id="UP000317484">
    <property type="component" value="Unassembled WGS sequence"/>
</dbReference>
<keyword evidence="3" id="KW-1185">Reference proteome</keyword>
<organism evidence="2 3">
    <name type="scientific">Geodermatophilus aquaeductus</name>
    <dbReference type="NCBI Taxonomy" id="1564161"/>
    <lineage>
        <taxon>Bacteria</taxon>
        <taxon>Bacillati</taxon>
        <taxon>Actinomycetota</taxon>
        <taxon>Actinomycetes</taxon>
        <taxon>Geodermatophilales</taxon>
        <taxon>Geodermatophilaceae</taxon>
        <taxon>Geodermatophilus</taxon>
    </lineage>
</organism>
<name>A0A521FUV7_9ACTN</name>
<sequence length="262" mass="27866">MTGGELRWAVTDGPDGTAAVELPRDDAAARLLGEQARGGFWCAREAGGCGGRLEIAPGPVPSFRHAEAAPCALARRGSAAAAYDPLRYRRPLTAWLAAQGHRPRVVRRPGPDGHPGLHVAVAGVGVLEVQLAPLTDTAWRERDDRLRRDTPSVTWLYGPGADVAAATEAGVRGAALLLRRHDRGLLVGVRDAGGATRWMRIGACRLTADGLDVPGLAEARARFGRRSAEREETARRAGRRGRRKTPAPWEPGLGQLPFPSAG</sequence>
<protein>
    <submittedName>
        <fullName evidence="2">YD repeat-containing protein</fullName>
    </submittedName>
</protein>